<protein>
    <submittedName>
        <fullName evidence="2">Uncharacterized protein</fullName>
    </submittedName>
</protein>
<feature type="compositionally biased region" description="Polar residues" evidence="1">
    <location>
        <begin position="525"/>
        <end position="534"/>
    </location>
</feature>
<dbReference type="OrthoDB" id="2758439at2759"/>
<feature type="compositionally biased region" description="Basic and acidic residues" evidence="1">
    <location>
        <begin position="558"/>
        <end position="572"/>
    </location>
</feature>
<feature type="compositionally biased region" description="Basic and acidic residues" evidence="1">
    <location>
        <begin position="715"/>
        <end position="734"/>
    </location>
</feature>
<dbReference type="Proteomes" id="UP000053319">
    <property type="component" value="Unassembled WGS sequence"/>
</dbReference>
<dbReference type="GeneID" id="18839274"/>
<dbReference type="RefSeq" id="XP_007366791.1">
    <property type="nucleotide sequence ID" value="XM_007366729.1"/>
</dbReference>
<dbReference type="EMBL" id="JH719416">
    <property type="protein sequence ID" value="EJF60373.1"/>
    <property type="molecule type" value="Genomic_DNA"/>
</dbReference>
<dbReference type="HOGENOM" id="CLU_319583_0_0_1"/>
<feature type="region of interest" description="Disordered" evidence="1">
    <location>
        <begin position="520"/>
        <end position="572"/>
    </location>
</feature>
<evidence type="ECO:0000256" key="1">
    <source>
        <dbReference type="SAM" id="MobiDB-lite"/>
    </source>
</evidence>
<evidence type="ECO:0000313" key="2">
    <source>
        <dbReference type="EMBL" id="EJF60373.1"/>
    </source>
</evidence>
<evidence type="ECO:0000313" key="3">
    <source>
        <dbReference type="Proteomes" id="UP000053319"/>
    </source>
</evidence>
<name>R7SWP2_DICSQ</name>
<accession>R7SWP2</accession>
<organism evidence="2 3">
    <name type="scientific">Dichomitus squalens (strain LYAD-421)</name>
    <name type="common">Western red white-rot fungus</name>
    <dbReference type="NCBI Taxonomy" id="732165"/>
    <lineage>
        <taxon>Eukaryota</taxon>
        <taxon>Fungi</taxon>
        <taxon>Dikarya</taxon>
        <taxon>Basidiomycota</taxon>
        <taxon>Agaricomycotina</taxon>
        <taxon>Agaricomycetes</taxon>
        <taxon>Polyporales</taxon>
        <taxon>Polyporaceae</taxon>
        <taxon>Dichomitus</taxon>
    </lineage>
</organism>
<dbReference type="OMA" id="TARNIME"/>
<sequence>MGTNPQKNVVENVVENGTANNPAYIAVNDAVNTSGNASCLSLPPPFPAGVQLPLPAIAASQFTPRAPSTISVGLLPVPDSHLLSGPAGASSLVRASDLRPGMANAPPHSQWIGSSPKLLNPASILKSSEALLPLLADVPYLASSENLESVQARAMVIGSATVAPHVTFDVPVNAAPNVVGNVAPRVAPRAALNVAENTARNIMENTAPNVPRNAAPNVSRNAAPNVSRNAALNVTGHAAPYVAGNAALNVSGNAAPYVAPNVAAAIVGHLSGLFPAGEDEDEDEDKDEDEDDEDVEEGDGPNATGRISEASLERVRDGLIQVQKSAKDIAAETGLSLSQVFDRWMSTSQRTHTKRNPWNLYSAYFKDNEEQELARLREPCAEGASDTDIRRACYRAFLANMEPKAHEILTKYSTLRQIQAGKRQTNAERKAQFRKFQKKLQDHIDAFESLHGFRAAFVCAGSIPNSDGGLGAVYESKLATGFFESRCRANPNTILSHFKVQVFNTASMDVVSMTFDAERSRNRTVRASTQNQPLAGSIPTKALAPEPSGALKKPTGLEARREELERENPERKPELSRWVTEALLLLLNNLDIPGKGKIAWKTVPWRLTGSKLAPLGIQWRHFPEGVPLPPISVRKGFKKEKASKRRGESMQSLSQENLYWLYRANKDPKYPLHFTVYHGEAIDLETSIEPIVLGAPPSCDSDHVRGCRLFADGRVDRWGPSRLPPPRDHGKDVSSDVIAGDENGEDDMEESSDSSDISDADSDDTDDTDSKSSKVSLKRKVARLFKMQSDKGSSMPDAKREKTKGDGFRPVPVRIATTPIRSEPVTGPSGLSKIMVSSDSGAERNAEPTRPPKCPSKIQPSPQKKKRALSTTRDDPVAFNLKGKGKPARIGFEVYKEAHFTMALWDMLT</sequence>
<feature type="compositionally biased region" description="Basic and acidic residues" evidence="1">
    <location>
        <begin position="797"/>
        <end position="807"/>
    </location>
</feature>
<feature type="compositionally biased region" description="Acidic residues" evidence="1">
    <location>
        <begin position="742"/>
        <end position="767"/>
    </location>
</feature>
<dbReference type="KEGG" id="dsq:DICSQDRAFT_171095"/>
<proteinExistence type="predicted"/>
<feature type="compositionally biased region" description="Acidic residues" evidence="1">
    <location>
        <begin position="277"/>
        <end position="299"/>
    </location>
</feature>
<feature type="region of interest" description="Disordered" evidence="1">
    <location>
        <begin position="715"/>
        <end position="880"/>
    </location>
</feature>
<dbReference type="AlphaFoldDB" id="R7SWP2"/>
<feature type="region of interest" description="Disordered" evidence="1">
    <location>
        <begin position="273"/>
        <end position="311"/>
    </location>
</feature>
<reference evidence="2 3" key="1">
    <citation type="journal article" date="2012" name="Science">
        <title>The Paleozoic origin of enzymatic lignin decomposition reconstructed from 31 fungal genomes.</title>
        <authorList>
            <person name="Floudas D."/>
            <person name="Binder M."/>
            <person name="Riley R."/>
            <person name="Barry K."/>
            <person name="Blanchette R.A."/>
            <person name="Henrissat B."/>
            <person name="Martinez A.T."/>
            <person name="Otillar R."/>
            <person name="Spatafora J.W."/>
            <person name="Yadav J.S."/>
            <person name="Aerts A."/>
            <person name="Benoit I."/>
            <person name="Boyd A."/>
            <person name="Carlson A."/>
            <person name="Copeland A."/>
            <person name="Coutinho P.M."/>
            <person name="de Vries R.P."/>
            <person name="Ferreira P."/>
            <person name="Findley K."/>
            <person name="Foster B."/>
            <person name="Gaskell J."/>
            <person name="Glotzer D."/>
            <person name="Gorecki P."/>
            <person name="Heitman J."/>
            <person name="Hesse C."/>
            <person name="Hori C."/>
            <person name="Igarashi K."/>
            <person name="Jurgens J.A."/>
            <person name="Kallen N."/>
            <person name="Kersten P."/>
            <person name="Kohler A."/>
            <person name="Kuees U."/>
            <person name="Kumar T.K.A."/>
            <person name="Kuo A."/>
            <person name="LaButti K."/>
            <person name="Larrondo L.F."/>
            <person name="Lindquist E."/>
            <person name="Ling A."/>
            <person name="Lombard V."/>
            <person name="Lucas S."/>
            <person name="Lundell T."/>
            <person name="Martin R."/>
            <person name="McLaughlin D.J."/>
            <person name="Morgenstern I."/>
            <person name="Morin E."/>
            <person name="Murat C."/>
            <person name="Nagy L.G."/>
            <person name="Nolan M."/>
            <person name="Ohm R.A."/>
            <person name="Patyshakuliyeva A."/>
            <person name="Rokas A."/>
            <person name="Ruiz-Duenas F.J."/>
            <person name="Sabat G."/>
            <person name="Salamov A."/>
            <person name="Samejima M."/>
            <person name="Schmutz J."/>
            <person name="Slot J.C."/>
            <person name="St John F."/>
            <person name="Stenlid J."/>
            <person name="Sun H."/>
            <person name="Sun S."/>
            <person name="Syed K."/>
            <person name="Tsang A."/>
            <person name="Wiebenga A."/>
            <person name="Young D."/>
            <person name="Pisabarro A."/>
            <person name="Eastwood D.C."/>
            <person name="Martin F."/>
            <person name="Cullen D."/>
            <person name="Grigoriev I.V."/>
            <person name="Hibbett D.S."/>
        </authorList>
    </citation>
    <scope>NUCLEOTIDE SEQUENCE [LARGE SCALE GENOMIC DNA]</scope>
    <source>
        <strain evidence="2 3">LYAD-421 SS1</strain>
    </source>
</reference>
<gene>
    <name evidence="2" type="ORF">DICSQDRAFT_171095</name>
</gene>